<dbReference type="Proteomes" id="UP000759131">
    <property type="component" value="Unassembled WGS sequence"/>
</dbReference>
<name>A0A7R9KGZ1_9ACAR</name>
<proteinExistence type="predicted"/>
<sequence>MANNADNEVKSGNVSDVINAHIFAFNRFNSLVLLNIEKQLSKRDDNIGNESLIEDIMRNGFVFATQKKRRTVERRLERRFGLDKYPDTSPIIRAKQNLIPCDRCGQYHEFHTICANCYKRVKEESNLIIEEMKKRLHYSEPIEEEVTIRYKNDSKSEAEMTGRRVVEMDRQRPEWFADNLLSKSVGNKWIESNPIVREDDPKIITKD</sequence>
<organism evidence="1">
    <name type="scientific">Medioppia subpectinata</name>
    <dbReference type="NCBI Taxonomy" id="1979941"/>
    <lineage>
        <taxon>Eukaryota</taxon>
        <taxon>Metazoa</taxon>
        <taxon>Ecdysozoa</taxon>
        <taxon>Arthropoda</taxon>
        <taxon>Chelicerata</taxon>
        <taxon>Arachnida</taxon>
        <taxon>Acari</taxon>
        <taxon>Acariformes</taxon>
        <taxon>Sarcoptiformes</taxon>
        <taxon>Oribatida</taxon>
        <taxon>Brachypylina</taxon>
        <taxon>Oppioidea</taxon>
        <taxon>Oppiidae</taxon>
        <taxon>Medioppia</taxon>
    </lineage>
</organism>
<reference evidence="1" key="1">
    <citation type="submission" date="2020-11" db="EMBL/GenBank/DDBJ databases">
        <authorList>
            <person name="Tran Van P."/>
        </authorList>
    </citation>
    <scope>NUCLEOTIDE SEQUENCE</scope>
</reference>
<dbReference type="EMBL" id="CAJPIZ010000673">
    <property type="protein sequence ID" value="CAG2102021.1"/>
    <property type="molecule type" value="Genomic_DNA"/>
</dbReference>
<evidence type="ECO:0000313" key="2">
    <source>
        <dbReference type="Proteomes" id="UP000759131"/>
    </source>
</evidence>
<evidence type="ECO:0000313" key="1">
    <source>
        <dbReference type="EMBL" id="CAD7621591.1"/>
    </source>
</evidence>
<dbReference type="GO" id="GO:0006412">
    <property type="term" value="P:translation"/>
    <property type="evidence" value="ECO:0007669"/>
    <property type="project" value="InterPro"/>
</dbReference>
<dbReference type="SUPFAM" id="SSF57829">
    <property type="entry name" value="Zn-binding ribosomal proteins"/>
    <property type="match status" value="1"/>
</dbReference>
<gene>
    <name evidence="1" type="ORF">OSB1V03_LOCUS2062</name>
</gene>
<keyword evidence="2" id="KW-1185">Reference proteome</keyword>
<protein>
    <recommendedName>
        <fullName evidence="3">Ribosomal protein L32</fullName>
    </recommendedName>
</protein>
<dbReference type="InterPro" id="IPR011332">
    <property type="entry name" value="Ribosomal_zn-bd"/>
</dbReference>
<dbReference type="AlphaFoldDB" id="A0A7R9KGZ1"/>
<evidence type="ECO:0008006" key="3">
    <source>
        <dbReference type="Google" id="ProtNLM"/>
    </source>
</evidence>
<dbReference type="OrthoDB" id="2014905at2759"/>
<dbReference type="EMBL" id="OC855248">
    <property type="protein sequence ID" value="CAD7621591.1"/>
    <property type="molecule type" value="Genomic_DNA"/>
</dbReference>
<accession>A0A7R9KGZ1</accession>